<keyword evidence="2" id="KW-1185">Reference proteome</keyword>
<protein>
    <submittedName>
        <fullName evidence="1">Uncharacterized protein</fullName>
    </submittedName>
</protein>
<organism evidence="1 2">
    <name type="scientific">Alligator mississippiensis</name>
    <name type="common">American alligator</name>
    <dbReference type="NCBI Taxonomy" id="8496"/>
    <lineage>
        <taxon>Eukaryota</taxon>
        <taxon>Metazoa</taxon>
        <taxon>Chordata</taxon>
        <taxon>Craniata</taxon>
        <taxon>Vertebrata</taxon>
        <taxon>Euteleostomi</taxon>
        <taxon>Archelosauria</taxon>
        <taxon>Archosauria</taxon>
        <taxon>Crocodylia</taxon>
        <taxon>Alligatoridae</taxon>
        <taxon>Alligatorinae</taxon>
        <taxon>Alligator</taxon>
    </lineage>
</organism>
<reference evidence="1 2" key="1">
    <citation type="journal article" date="2012" name="Genome Biol.">
        <title>Sequencing three crocodilian genomes to illuminate the evolution of archosaurs and amniotes.</title>
        <authorList>
            <person name="St John J.A."/>
            <person name="Braun E.L."/>
            <person name="Isberg S.R."/>
            <person name="Miles L.G."/>
            <person name="Chong A.Y."/>
            <person name="Gongora J."/>
            <person name="Dalzell P."/>
            <person name="Moran C."/>
            <person name="Bed'hom B."/>
            <person name="Abzhanov A."/>
            <person name="Burgess S.C."/>
            <person name="Cooksey A.M."/>
            <person name="Castoe T.A."/>
            <person name="Crawford N.G."/>
            <person name="Densmore L.D."/>
            <person name="Drew J.C."/>
            <person name="Edwards S.V."/>
            <person name="Faircloth B.C."/>
            <person name="Fujita M.K."/>
            <person name="Greenwold M.J."/>
            <person name="Hoffmann F.G."/>
            <person name="Howard J.M."/>
            <person name="Iguchi T."/>
            <person name="Janes D.E."/>
            <person name="Khan S.Y."/>
            <person name="Kohno S."/>
            <person name="de Koning A.J."/>
            <person name="Lance S.L."/>
            <person name="McCarthy F.M."/>
            <person name="McCormack J.E."/>
            <person name="Merchant M.E."/>
            <person name="Peterson D.G."/>
            <person name="Pollock D.D."/>
            <person name="Pourmand N."/>
            <person name="Raney B.J."/>
            <person name="Roessler K.A."/>
            <person name="Sanford J.R."/>
            <person name="Sawyer R.H."/>
            <person name="Schmidt C.J."/>
            <person name="Triplett E.W."/>
            <person name="Tuberville T.D."/>
            <person name="Venegas-Anaya M."/>
            <person name="Howard J.T."/>
            <person name="Jarvis E.D."/>
            <person name="Guillette L.J.Jr."/>
            <person name="Glenn T.C."/>
            <person name="Green R.E."/>
            <person name="Ray D.A."/>
        </authorList>
    </citation>
    <scope>NUCLEOTIDE SEQUENCE [LARGE SCALE GENOMIC DNA]</scope>
    <source>
        <strain evidence="1">KSC_2009_1</strain>
    </source>
</reference>
<dbReference type="Proteomes" id="UP000050525">
    <property type="component" value="Unassembled WGS sequence"/>
</dbReference>
<evidence type="ECO:0000313" key="2">
    <source>
        <dbReference type="Proteomes" id="UP000050525"/>
    </source>
</evidence>
<name>A0A151MVX4_ALLMI</name>
<accession>A0A151MVX4</accession>
<proteinExistence type="predicted"/>
<sequence length="83" mass="8909">MPGRRAGNPRSLPVPPLPPSWAWSRCQHPVPAEASPWHSGAEHQVLSAAPETRSVLLQPGGLISLTPQRNLDCSCPSQTIGNR</sequence>
<gene>
    <name evidence="1" type="ORF">Y1Q_0000811</name>
</gene>
<comment type="caution">
    <text evidence="1">The sequence shown here is derived from an EMBL/GenBank/DDBJ whole genome shotgun (WGS) entry which is preliminary data.</text>
</comment>
<evidence type="ECO:0000313" key="1">
    <source>
        <dbReference type="EMBL" id="KYO28645.1"/>
    </source>
</evidence>
<dbReference type="AlphaFoldDB" id="A0A151MVX4"/>
<dbReference type="EMBL" id="AKHW03004838">
    <property type="protein sequence ID" value="KYO28645.1"/>
    <property type="molecule type" value="Genomic_DNA"/>
</dbReference>